<name>A0A318R6Y7_PROMR</name>
<organism evidence="1 2">
    <name type="scientific">Prochlorococcus marinus XMU1408</name>
    <dbReference type="NCBI Taxonomy" id="2213228"/>
    <lineage>
        <taxon>Bacteria</taxon>
        <taxon>Bacillati</taxon>
        <taxon>Cyanobacteriota</taxon>
        <taxon>Cyanophyceae</taxon>
        <taxon>Synechococcales</taxon>
        <taxon>Prochlorococcaceae</taxon>
        <taxon>Prochlorococcus</taxon>
    </lineage>
</organism>
<comment type="caution">
    <text evidence="1">The sequence shown here is derived from an EMBL/GenBank/DDBJ whole genome shotgun (WGS) entry which is preliminary data.</text>
</comment>
<dbReference type="EMBL" id="QJUE01000005">
    <property type="protein sequence ID" value="PYE01138.1"/>
    <property type="molecule type" value="Genomic_DNA"/>
</dbReference>
<protein>
    <recommendedName>
        <fullName evidence="3">Carboxylesterase</fullName>
    </recommendedName>
</protein>
<reference evidence="1 2" key="1">
    <citation type="journal article" date="2018" name="Appl. Environ. Microbiol.">
        <title>Genome rearrangement shapes Prochlorococcus ecological adaptation.</title>
        <authorList>
            <person name="Yan W."/>
            <person name="Wei S."/>
            <person name="Wang Q."/>
            <person name="Xiao X."/>
            <person name="Zeng Q."/>
            <person name="Jiao N."/>
            <person name="Zhang R."/>
        </authorList>
    </citation>
    <scope>NUCLEOTIDE SEQUENCE [LARGE SCALE GENOMIC DNA]</scope>
    <source>
        <strain evidence="1 2">XMU1408</strain>
    </source>
</reference>
<evidence type="ECO:0000313" key="1">
    <source>
        <dbReference type="EMBL" id="PYE01138.1"/>
    </source>
</evidence>
<proteinExistence type="predicted"/>
<dbReference type="Proteomes" id="UP000247807">
    <property type="component" value="Unassembled WGS sequence"/>
</dbReference>
<dbReference type="AlphaFoldDB" id="A0A318R6Y7"/>
<evidence type="ECO:0008006" key="3">
    <source>
        <dbReference type="Google" id="ProtNLM"/>
    </source>
</evidence>
<gene>
    <name evidence="1" type="ORF">DNJ73_06835</name>
</gene>
<accession>A0A318R6Y7</accession>
<dbReference type="RefSeq" id="WP_158466965.1">
    <property type="nucleotide sequence ID" value="NZ_QJUE01000005.1"/>
</dbReference>
<dbReference type="OrthoDB" id="557418at2"/>
<evidence type="ECO:0000313" key="2">
    <source>
        <dbReference type="Proteomes" id="UP000247807"/>
    </source>
</evidence>
<sequence length="91" mass="10423">MIFSFFSFIFSTLLWVQVPQWSDNWSKCAVDVPDTACHWYIVSPDNTFGKGFDWATAPWFDANGLNDVAKISSKTVLEKLQLRNEIIKSNS</sequence>